<dbReference type="InterPro" id="IPR032675">
    <property type="entry name" value="LRR_dom_sf"/>
</dbReference>
<organism evidence="3 4">
    <name type="scientific">Cymbomonas tetramitiformis</name>
    <dbReference type="NCBI Taxonomy" id="36881"/>
    <lineage>
        <taxon>Eukaryota</taxon>
        <taxon>Viridiplantae</taxon>
        <taxon>Chlorophyta</taxon>
        <taxon>Pyramimonadophyceae</taxon>
        <taxon>Pyramimonadales</taxon>
        <taxon>Pyramimonadaceae</taxon>
        <taxon>Cymbomonas</taxon>
    </lineage>
</organism>
<proteinExistence type="predicted"/>
<evidence type="ECO:0000256" key="1">
    <source>
        <dbReference type="ARBA" id="ARBA00004430"/>
    </source>
</evidence>
<keyword evidence="2" id="KW-0732">Signal</keyword>
<reference evidence="3 4" key="1">
    <citation type="journal article" date="2015" name="Genome Biol. Evol.">
        <title>Comparative Genomics of a Bacterivorous Green Alga Reveals Evolutionary Causalities and Consequences of Phago-Mixotrophic Mode of Nutrition.</title>
        <authorList>
            <person name="Burns J.A."/>
            <person name="Paasch A."/>
            <person name="Narechania A."/>
            <person name="Kim E."/>
        </authorList>
    </citation>
    <scope>NUCLEOTIDE SEQUENCE [LARGE SCALE GENOMIC DNA]</scope>
    <source>
        <strain evidence="3 4">PLY_AMNH</strain>
    </source>
</reference>
<dbReference type="GO" id="GO:0005930">
    <property type="term" value="C:axoneme"/>
    <property type="evidence" value="ECO:0007669"/>
    <property type="project" value="UniProtKB-SubCell"/>
</dbReference>
<comment type="subcellular location">
    <subcellularLocation>
        <location evidence="1">Cytoplasm</location>
        <location evidence="1">Cytoskeleton</location>
        <location evidence="1">Cilium axoneme</location>
    </subcellularLocation>
</comment>
<dbReference type="SUPFAM" id="SSF52047">
    <property type="entry name" value="RNI-like"/>
    <property type="match status" value="1"/>
</dbReference>
<evidence type="ECO:0008006" key="5">
    <source>
        <dbReference type="Google" id="ProtNLM"/>
    </source>
</evidence>
<name>A0AAE0BDM9_9CHLO</name>
<keyword evidence="4" id="KW-1185">Reference proteome</keyword>
<dbReference type="AlphaFoldDB" id="A0AAE0BDM9"/>
<feature type="signal peptide" evidence="2">
    <location>
        <begin position="1"/>
        <end position="20"/>
    </location>
</feature>
<dbReference type="Proteomes" id="UP001190700">
    <property type="component" value="Unassembled WGS sequence"/>
</dbReference>
<accession>A0AAE0BDM9</accession>
<evidence type="ECO:0000313" key="4">
    <source>
        <dbReference type="Proteomes" id="UP001190700"/>
    </source>
</evidence>
<sequence length="106" mass="11459">MPRGRRAGAWWAELFEKVVASECLVGGLDVRTVLQLRQVNRALRNSIAAHVRALRATQYTRISDAIVANTLASLTALTTLNLTGCRDVTDRGLAACLGAPHCPHIP</sequence>
<dbReference type="Gene3D" id="3.80.10.10">
    <property type="entry name" value="Ribonuclease Inhibitor"/>
    <property type="match status" value="1"/>
</dbReference>
<feature type="chain" id="PRO_5042009502" description="Receptor-type protein kinase" evidence="2">
    <location>
        <begin position="21"/>
        <end position="106"/>
    </location>
</feature>
<gene>
    <name evidence="3" type="ORF">CYMTET_55795</name>
</gene>
<dbReference type="EMBL" id="LGRX02035601">
    <property type="protein sequence ID" value="KAK3233930.1"/>
    <property type="molecule type" value="Genomic_DNA"/>
</dbReference>
<evidence type="ECO:0000256" key="2">
    <source>
        <dbReference type="SAM" id="SignalP"/>
    </source>
</evidence>
<evidence type="ECO:0000313" key="3">
    <source>
        <dbReference type="EMBL" id="KAK3233930.1"/>
    </source>
</evidence>
<protein>
    <recommendedName>
        <fullName evidence="5">Receptor-type protein kinase</fullName>
    </recommendedName>
</protein>
<comment type="caution">
    <text evidence="3">The sequence shown here is derived from an EMBL/GenBank/DDBJ whole genome shotgun (WGS) entry which is preliminary data.</text>
</comment>